<evidence type="ECO:0000256" key="6">
    <source>
        <dbReference type="RuleBase" id="RU362006"/>
    </source>
</evidence>
<dbReference type="OrthoDB" id="10009287at2759"/>
<organism evidence="8 9">
    <name type="scientific">Gracilariopsis chorda</name>
    <dbReference type="NCBI Taxonomy" id="448386"/>
    <lineage>
        <taxon>Eukaryota</taxon>
        <taxon>Rhodophyta</taxon>
        <taxon>Florideophyceae</taxon>
        <taxon>Rhodymeniophycidae</taxon>
        <taxon>Gracilariales</taxon>
        <taxon>Gracilariaceae</taxon>
        <taxon>Gracilariopsis</taxon>
    </lineage>
</organism>
<feature type="transmembrane region" description="Helical" evidence="7">
    <location>
        <begin position="42"/>
        <end position="60"/>
    </location>
</feature>
<evidence type="ECO:0000313" key="8">
    <source>
        <dbReference type="EMBL" id="PXF46586.1"/>
    </source>
</evidence>
<keyword evidence="5 7" id="KW-0472">Membrane</keyword>
<evidence type="ECO:0000313" key="9">
    <source>
        <dbReference type="Proteomes" id="UP000247409"/>
    </source>
</evidence>
<keyword evidence="9" id="KW-1185">Reference proteome</keyword>
<comment type="similarity">
    <text evidence="2 6">Belongs to the DP1 family.</text>
</comment>
<dbReference type="InterPro" id="IPR004345">
    <property type="entry name" value="TB2_DP1_HVA22"/>
</dbReference>
<name>A0A2V3IWR1_9FLOR</name>
<keyword evidence="4 7" id="KW-1133">Transmembrane helix</keyword>
<comment type="caution">
    <text evidence="8">The sequence shown here is derived from an EMBL/GenBank/DDBJ whole genome shotgun (WGS) entry which is preliminary data.</text>
</comment>
<feature type="transmembrane region" description="Helical" evidence="7">
    <location>
        <begin position="6"/>
        <end position="22"/>
    </location>
</feature>
<evidence type="ECO:0000256" key="1">
    <source>
        <dbReference type="ARBA" id="ARBA00004141"/>
    </source>
</evidence>
<dbReference type="EMBL" id="NBIV01000035">
    <property type="protein sequence ID" value="PXF46586.1"/>
    <property type="molecule type" value="Genomic_DNA"/>
</dbReference>
<dbReference type="GO" id="GO:0016020">
    <property type="term" value="C:membrane"/>
    <property type="evidence" value="ECO:0007669"/>
    <property type="project" value="UniProtKB-SubCell"/>
</dbReference>
<proteinExistence type="inferred from homology"/>
<dbReference type="Pfam" id="PF03134">
    <property type="entry name" value="TB2_DP1_HVA22"/>
    <property type="match status" value="1"/>
</dbReference>
<evidence type="ECO:0000256" key="7">
    <source>
        <dbReference type="SAM" id="Phobius"/>
    </source>
</evidence>
<protein>
    <submittedName>
        <fullName evidence="8">Uncharacterized protein</fullName>
    </submittedName>
</protein>
<accession>A0A2V3IWR1</accession>
<dbReference type="Proteomes" id="UP000247409">
    <property type="component" value="Unassembled WGS sequence"/>
</dbReference>
<keyword evidence="3 7" id="KW-0812">Transmembrane</keyword>
<dbReference type="PANTHER" id="PTHR12300:SF161">
    <property type="entry name" value="RECEPTOR EXPRESSION-ENHANCING PROTEIN"/>
    <property type="match status" value="1"/>
</dbReference>
<evidence type="ECO:0000256" key="2">
    <source>
        <dbReference type="ARBA" id="ARBA00008573"/>
    </source>
</evidence>
<gene>
    <name evidence="8" type="ORF">BWQ96_03575</name>
</gene>
<dbReference type="PANTHER" id="PTHR12300">
    <property type="entry name" value="HVA22-LIKE PROTEINS"/>
    <property type="match status" value="1"/>
</dbReference>
<feature type="transmembrane region" description="Helical" evidence="7">
    <location>
        <begin position="66"/>
        <end position="86"/>
    </location>
</feature>
<evidence type="ECO:0000256" key="4">
    <source>
        <dbReference type="ARBA" id="ARBA00022989"/>
    </source>
</evidence>
<dbReference type="AlphaFoldDB" id="A0A2V3IWR1"/>
<reference evidence="8 9" key="1">
    <citation type="journal article" date="2018" name="Mol. Biol. Evol.">
        <title>Analysis of the draft genome of the red seaweed Gracilariopsis chorda provides insights into genome size evolution in Rhodophyta.</title>
        <authorList>
            <person name="Lee J."/>
            <person name="Yang E.C."/>
            <person name="Graf L."/>
            <person name="Yang J.H."/>
            <person name="Qiu H."/>
            <person name="Zel Zion U."/>
            <person name="Chan C.X."/>
            <person name="Stephens T.G."/>
            <person name="Weber A.P.M."/>
            <person name="Boo G.H."/>
            <person name="Boo S.M."/>
            <person name="Kim K.M."/>
            <person name="Shin Y."/>
            <person name="Jung M."/>
            <person name="Lee S.J."/>
            <person name="Yim H.S."/>
            <person name="Lee J.H."/>
            <person name="Bhattacharya D."/>
            <person name="Yoon H.S."/>
        </authorList>
    </citation>
    <scope>NUCLEOTIDE SEQUENCE [LARGE SCALE GENOMIC DNA]</scope>
    <source>
        <strain evidence="8 9">SKKU-2015</strain>
        <tissue evidence="8">Whole body</tissue>
    </source>
</reference>
<evidence type="ECO:0000256" key="5">
    <source>
        <dbReference type="ARBA" id="ARBA00023136"/>
    </source>
</evidence>
<comment type="subcellular location">
    <subcellularLocation>
        <location evidence="1 6">Membrane</location>
        <topology evidence="1 6">Multi-pass membrane protein</topology>
    </subcellularLocation>
</comment>
<evidence type="ECO:0000256" key="3">
    <source>
        <dbReference type="ARBA" id="ARBA00022692"/>
    </source>
</evidence>
<sequence>MVVADYLARVAIIMLGLVYPGYQSFKAVKRANVVKQQAWLKYWLVLSVVAFLSLFIEPLLHDRIPLWNLVKIAFVAFLVLPVTSGYERVYHVVLEPQLERHEAVIDDAADKLYRAGEEQAKNLGPAVSRLYQQGRTAAEKRLYKKAT</sequence>